<name>A0A1D1VW41_RAMVA</name>
<accession>A0A1D1VW41</accession>
<dbReference type="Proteomes" id="UP000186922">
    <property type="component" value="Unassembled WGS sequence"/>
</dbReference>
<comment type="caution">
    <text evidence="1">The sequence shown here is derived from an EMBL/GenBank/DDBJ whole genome shotgun (WGS) entry which is preliminary data.</text>
</comment>
<dbReference type="EMBL" id="BDGG01000008">
    <property type="protein sequence ID" value="GAV02829.1"/>
    <property type="molecule type" value="Genomic_DNA"/>
</dbReference>
<gene>
    <name evidence="1" type="primary">RvY_13347-1</name>
    <name evidence="1" type="synonym">RvY_13347.1</name>
    <name evidence="1" type="ORF">RvY_13347</name>
</gene>
<sequence>MSFSSAGDSRLANKQRYPTTLTAAGVDHTSMPRSLLALLDCFKWRTVTTVCDALSQFPGVNAFFIVACANLRLIQSQQRTKYNFYNFDFDSKFASDYAGFLLQAKKRSRGKQH</sequence>
<evidence type="ECO:0008006" key="3">
    <source>
        <dbReference type="Google" id="ProtNLM"/>
    </source>
</evidence>
<protein>
    <recommendedName>
        <fullName evidence="3">Receptor ligand binding region domain-containing protein</fullName>
    </recommendedName>
</protein>
<evidence type="ECO:0000313" key="1">
    <source>
        <dbReference type="EMBL" id="GAV02829.1"/>
    </source>
</evidence>
<proteinExistence type="predicted"/>
<dbReference type="AlphaFoldDB" id="A0A1D1VW41"/>
<reference evidence="1 2" key="1">
    <citation type="journal article" date="2016" name="Nat. Commun.">
        <title>Extremotolerant tardigrade genome and improved radiotolerance of human cultured cells by tardigrade-unique protein.</title>
        <authorList>
            <person name="Hashimoto T."/>
            <person name="Horikawa D.D."/>
            <person name="Saito Y."/>
            <person name="Kuwahara H."/>
            <person name="Kozuka-Hata H."/>
            <person name="Shin-I T."/>
            <person name="Minakuchi Y."/>
            <person name="Ohishi K."/>
            <person name="Motoyama A."/>
            <person name="Aizu T."/>
            <person name="Enomoto A."/>
            <person name="Kondo K."/>
            <person name="Tanaka S."/>
            <person name="Hara Y."/>
            <person name="Koshikawa S."/>
            <person name="Sagara H."/>
            <person name="Miura T."/>
            <person name="Yokobori S."/>
            <person name="Miyagawa K."/>
            <person name="Suzuki Y."/>
            <person name="Kubo T."/>
            <person name="Oyama M."/>
            <person name="Kohara Y."/>
            <person name="Fujiyama A."/>
            <person name="Arakawa K."/>
            <person name="Katayama T."/>
            <person name="Toyoda A."/>
            <person name="Kunieda T."/>
        </authorList>
    </citation>
    <scope>NUCLEOTIDE SEQUENCE [LARGE SCALE GENOMIC DNA]</scope>
    <source>
        <strain evidence="1 2">YOKOZUNA-1</strain>
    </source>
</reference>
<keyword evidence="2" id="KW-1185">Reference proteome</keyword>
<evidence type="ECO:0000313" key="2">
    <source>
        <dbReference type="Proteomes" id="UP000186922"/>
    </source>
</evidence>
<organism evidence="1 2">
    <name type="scientific">Ramazzottius varieornatus</name>
    <name type="common">Water bear</name>
    <name type="synonym">Tardigrade</name>
    <dbReference type="NCBI Taxonomy" id="947166"/>
    <lineage>
        <taxon>Eukaryota</taxon>
        <taxon>Metazoa</taxon>
        <taxon>Ecdysozoa</taxon>
        <taxon>Tardigrada</taxon>
        <taxon>Eutardigrada</taxon>
        <taxon>Parachela</taxon>
        <taxon>Hypsibioidea</taxon>
        <taxon>Ramazzottiidae</taxon>
        <taxon>Ramazzottius</taxon>
    </lineage>
</organism>